<sequence length="94" mass="10777">MDNQFKVYTHTAELLKALAHPVRLCIIKGLIDKGSCNVSYMQECLELPQSTVSQHLQKLKALGIVQTERNGLEMIYSVKDARVKQMIRLFLEEE</sequence>
<accession>M9LF89</accession>
<keyword evidence="2" id="KW-0238">DNA-binding</keyword>
<dbReference type="InterPro" id="IPR011991">
    <property type="entry name" value="ArsR-like_HTH"/>
</dbReference>
<dbReference type="PRINTS" id="PR00778">
    <property type="entry name" value="HTHARSR"/>
</dbReference>
<dbReference type="SMART" id="SM00418">
    <property type="entry name" value="HTH_ARSR"/>
    <property type="match status" value="1"/>
</dbReference>
<keyword evidence="3" id="KW-0804">Transcription</keyword>
<gene>
    <name evidence="5" type="ORF">PPOP_0255</name>
</gene>
<dbReference type="RefSeq" id="WP_006284165.1">
    <property type="nucleotide sequence ID" value="NZ_BALG01000016.1"/>
</dbReference>
<dbReference type="InterPro" id="IPR051011">
    <property type="entry name" value="Metal_resp_trans_reg"/>
</dbReference>
<dbReference type="PANTHER" id="PTHR43132:SF2">
    <property type="entry name" value="ARSENICAL RESISTANCE OPERON REPRESSOR ARSR-RELATED"/>
    <property type="match status" value="1"/>
</dbReference>
<dbReference type="PROSITE" id="PS50987">
    <property type="entry name" value="HTH_ARSR_2"/>
    <property type="match status" value="1"/>
</dbReference>
<dbReference type="SUPFAM" id="SSF46785">
    <property type="entry name" value="Winged helix' DNA-binding domain"/>
    <property type="match status" value="1"/>
</dbReference>
<dbReference type="InterPro" id="IPR036388">
    <property type="entry name" value="WH-like_DNA-bd_sf"/>
</dbReference>
<dbReference type="EMBL" id="BALG01000016">
    <property type="protein sequence ID" value="GAC40915.1"/>
    <property type="molecule type" value="Genomic_DNA"/>
</dbReference>
<dbReference type="Proteomes" id="UP000029453">
    <property type="component" value="Unassembled WGS sequence"/>
</dbReference>
<dbReference type="Pfam" id="PF01022">
    <property type="entry name" value="HTH_5"/>
    <property type="match status" value="1"/>
</dbReference>
<dbReference type="GO" id="GO:0003700">
    <property type="term" value="F:DNA-binding transcription factor activity"/>
    <property type="evidence" value="ECO:0007669"/>
    <property type="project" value="InterPro"/>
</dbReference>
<comment type="caution">
    <text evidence="5">The sequence shown here is derived from an EMBL/GenBank/DDBJ whole genome shotgun (WGS) entry which is preliminary data.</text>
</comment>
<dbReference type="Gene3D" id="1.10.10.10">
    <property type="entry name" value="Winged helix-like DNA-binding domain superfamily/Winged helix DNA-binding domain"/>
    <property type="match status" value="1"/>
</dbReference>
<keyword evidence="6" id="KW-1185">Reference proteome</keyword>
<evidence type="ECO:0000259" key="4">
    <source>
        <dbReference type="PROSITE" id="PS50987"/>
    </source>
</evidence>
<evidence type="ECO:0000313" key="6">
    <source>
        <dbReference type="Proteomes" id="UP000029453"/>
    </source>
</evidence>
<proteinExistence type="predicted"/>
<dbReference type="PANTHER" id="PTHR43132">
    <property type="entry name" value="ARSENICAL RESISTANCE OPERON REPRESSOR ARSR-RELATED"/>
    <property type="match status" value="1"/>
</dbReference>
<reference evidence="5 6" key="1">
    <citation type="submission" date="2012-10" db="EMBL/GenBank/DDBJ databases">
        <title>Draft Genome Sequence of Paenibacillus popilliae ATCC 14706T.</title>
        <authorList>
            <person name="Iiyama K."/>
            <person name="Mori K."/>
            <person name="Mon H."/>
            <person name="Chieda Y."/>
            <person name="Lee J.M."/>
            <person name="Kusakabe T."/>
            <person name="Tashiro K."/>
            <person name="Asano S."/>
            <person name="Yasunaga-Aoki C."/>
            <person name="Shimizu S."/>
        </authorList>
    </citation>
    <scope>NUCLEOTIDE SEQUENCE [LARGE SCALE GENOMIC DNA]</scope>
    <source>
        <strain evidence="5 6">ATCC 14706</strain>
    </source>
</reference>
<evidence type="ECO:0000256" key="3">
    <source>
        <dbReference type="ARBA" id="ARBA00023163"/>
    </source>
</evidence>
<protein>
    <submittedName>
        <fullName evidence="5">Predicted transcriptional regulator</fullName>
    </submittedName>
</protein>
<dbReference type="CDD" id="cd00090">
    <property type="entry name" value="HTH_ARSR"/>
    <property type="match status" value="1"/>
</dbReference>
<organism evidence="5 6">
    <name type="scientific">Paenibacillus popilliae ATCC 14706</name>
    <dbReference type="NCBI Taxonomy" id="1212764"/>
    <lineage>
        <taxon>Bacteria</taxon>
        <taxon>Bacillati</taxon>
        <taxon>Bacillota</taxon>
        <taxon>Bacilli</taxon>
        <taxon>Bacillales</taxon>
        <taxon>Paenibacillaceae</taxon>
        <taxon>Paenibacillus</taxon>
    </lineage>
</organism>
<dbReference type="NCBIfam" id="NF033788">
    <property type="entry name" value="HTH_metalloreg"/>
    <property type="match status" value="1"/>
</dbReference>
<evidence type="ECO:0000256" key="2">
    <source>
        <dbReference type="ARBA" id="ARBA00023125"/>
    </source>
</evidence>
<evidence type="ECO:0000313" key="5">
    <source>
        <dbReference type="EMBL" id="GAC40915.1"/>
    </source>
</evidence>
<evidence type="ECO:0000256" key="1">
    <source>
        <dbReference type="ARBA" id="ARBA00023015"/>
    </source>
</evidence>
<feature type="domain" description="HTH arsR-type" evidence="4">
    <location>
        <begin position="3"/>
        <end position="94"/>
    </location>
</feature>
<name>M9LF89_PAEPP</name>
<dbReference type="InterPro" id="IPR036390">
    <property type="entry name" value="WH_DNA-bd_sf"/>
</dbReference>
<dbReference type="InterPro" id="IPR001845">
    <property type="entry name" value="HTH_ArsR_DNA-bd_dom"/>
</dbReference>
<dbReference type="GO" id="GO:0003677">
    <property type="term" value="F:DNA binding"/>
    <property type="evidence" value="ECO:0007669"/>
    <property type="project" value="UniProtKB-KW"/>
</dbReference>
<dbReference type="AlphaFoldDB" id="M9LF89"/>
<dbReference type="OrthoDB" id="9802016at2"/>
<keyword evidence="1" id="KW-0805">Transcription regulation</keyword>